<sequence>MLHSKGWRKPWQPMWMVNMTWSRKSTRQCSQRKERTVCPSPSTTRNACLEVGEPGARAGGGGTTGWPPSSLSLSPSLSLVWLGLSMPLWCSRGGGGGWWLEWRWRRLW</sequence>
<organism evidence="2 3">
    <name type="scientific">Coregonus suidteri</name>
    <dbReference type="NCBI Taxonomy" id="861788"/>
    <lineage>
        <taxon>Eukaryota</taxon>
        <taxon>Metazoa</taxon>
        <taxon>Chordata</taxon>
        <taxon>Craniata</taxon>
        <taxon>Vertebrata</taxon>
        <taxon>Euteleostomi</taxon>
        <taxon>Actinopterygii</taxon>
        <taxon>Neopterygii</taxon>
        <taxon>Teleostei</taxon>
        <taxon>Protacanthopterygii</taxon>
        <taxon>Salmoniformes</taxon>
        <taxon>Salmonidae</taxon>
        <taxon>Coregoninae</taxon>
        <taxon>Coregonus</taxon>
    </lineage>
</organism>
<evidence type="ECO:0000313" key="3">
    <source>
        <dbReference type="Proteomes" id="UP001356427"/>
    </source>
</evidence>
<evidence type="ECO:0000313" key="2">
    <source>
        <dbReference type="EMBL" id="KAK6319233.1"/>
    </source>
</evidence>
<dbReference type="EMBL" id="JAGTTL010000008">
    <property type="protein sequence ID" value="KAK6319233.1"/>
    <property type="molecule type" value="Genomic_DNA"/>
</dbReference>
<gene>
    <name evidence="2" type="ORF">J4Q44_G00104440</name>
</gene>
<keyword evidence="3" id="KW-1185">Reference proteome</keyword>
<feature type="region of interest" description="Disordered" evidence="1">
    <location>
        <begin position="49"/>
        <end position="71"/>
    </location>
</feature>
<name>A0AAN8R1F1_9TELE</name>
<dbReference type="AlphaFoldDB" id="A0AAN8R1F1"/>
<accession>A0AAN8R1F1</accession>
<protein>
    <submittedName>
        <fullName evidence="2">Uncharacterized protein</fullName>
    </submittedName>
</protein>
<evidence type="ECO:0000256" key="1">
    <source>
        <dbReference type="SAM" id="MobiDB-lite"/>
    </source>
</evidence>
<dbReference type="Proteomes" id="UP001356427">
    <property type="component" value="Unassembled WGS sequence"/>
</dbReference>
<proteinExistence type="predicted"/>
<reference evidence="2 3" key="1">
    <citation type="submission" date="2021-04" db="EMBL/GenBank/DDBJ databases">
        <authorList>
            <person name="De Guttry C."/>
            <person name="Zahm M."/>
            <person name="Klopp C."/>
            <person name="Cabau C."/>
            <person name="Louis A."/>
            <person name="Berthelot C."/>
            <person name="Parey E."/>
            <person name="Roest Crollius H."/>
            <person name="Montfort J."/>
            <person name="Robinson-Rechavi M."/>
            <person name="Bucao C."/>
            <person name="Bouchez O."/>
            <person name="Gislard M."/>
            <person name="Lluch J."/>
            <person name="Milhes M."/>
            <person name="Lampietro C."/>
            <person name="Lopez Roques C."/>
            <person name="Donnadieu C."/>
            <person name="Braasch I."/>
            <person name="Desvignes T."/>
            <person name="Postlethwait J."/>
            <person name="Bobe J."/>
            <person name="Wedekind C."/>
            <person name="Guiguen Y."/>
        </authorList>
    </citation>
    <scope>NUCLEOTIDE SEQUENCE [LARGE SCALE GENOMIC DNA]</scope>
    <source>
        <strain evidence="2">Cs_M1</strain>
        <tissue evidence="2">Blood</tissue>
    </source>
</reference>
<comment type="caution">
    <text evidence="2">The sequence shown here is derived from an EMBL/GenBank/DDBJ whole genome shotgun (WGS) entry which is preliminary data.</text>
</comment>